<dbReference type="AlphaFoldDB" id="A0A5B9Q910"/>
<evidence type="ECO:0000259" key="4">
    <source>
        <dbReference type="PROSITE" id="PS50949"/>
    </source>
</evidence>
<organism evidence="5 6">
    <name type="scientific">Bythopirellula goksoeyrii</name>
    <dbReference type="NCBI Taxonomy" id="1400387"/>
    <lineage>
        <taxon>Bacteria</taxon>
        <taxon>Pseudomonadati</taxon>
        <taxon>Planctomycetota</taxon>
        <taxon>Planctomycetia</taxon>
        <taxon>Pirellulales</taxon>
        <taxon>Lacipirellulaceae</taxon>
        <taxon>Bythopirellula</taxon>
    </lineage>
</organism>
<dbReference type="InterPro" id="IPR036390">
    <property type="entry name" value="WH_DNA-bd_sf"/>
</dbReference>
<keyword evidence="6" id="KW-1185">Reference proteome</keyword>
<protein>
    <submittedName>
        <fullName evidence="5">HTH-type transcriptional regulator LutR</fullName>
    </submittedName>
</protein>
<evidence type="ECO:0000256" key="3">
    <source>
        <dbReference type="ARBA" id="ARBA00023163"/>
    </source>
</evidence>
<proteinExistence type="predicted"/>
<reference evidence="5 6" key="1">
    <citation type="submission" date="2019-08" db="EMBL/GenBank/DDBJ databases">
        <title>Deep-cultivation of Planctomycetes and their phenomic and genomic characterization uncovers novel biology.</title>
        <authorList>
            <person name="Wiegand S."/>
            <person name="Jogler M."/>
            <person name="Boedeker C."/>
            <person name="Pinto D."/>
            <person name="Vollmers J."/>
            <person name="Rivas-Marin E."/>
            <person name="Kohn T."/>
            <person name="Peeters S.H."/>
            <person name="Heuer A."/>
            <person name="Rast P."/>
            <person name="Oberbeckmann S."/>
            <person name="Bunk B."/>
            <person name="Jeske O."/>
            <person name="Meyerdierks A."/>
            <person name="Storesund J.E."/>
            <person name="Kallscheuer N."/>
            <person name="Luecker S."/>
            <person name="Lage O.M."/>
            <person name="Pohl T."/>
            <person name="Merkel B.J."/>
            <person name="Hornburger P."/>
            <person name="Mueller R.-W."/>
            <person name="Bruemmer F."/>
            <person name="Labrenz M."/>
            <person name="Spormann A.M."/>
            <person name="Op den Camp H."/>
            <person name="Overmann J."/>
            <person name="Amann R."/>
            <person name="Jetten M.S.M."/>
            <person name="Mascher T."/>
            <person name="Medema M.H."/>
            <person name="Devos D.P."/>
            <person name="Kaster A.-K."/>
            <person name="Ovreas L."/>
            <person name="Rohde M."/>
            <person name="Galperin M.Y."/>
            <person name="Jogler C."/>
        </authorList>
    </citation>
    <scope>NUCLEOTIDE SEQUENCE [LARGE SCALE GENOMIC DNA]</scope>
    <source>
        <strain evidence="5 6">Pr1d</strain>
    </source>
</reference>
<evidence type="ECO:0000256" key="2">
    <source>
        <dbReference type="ARBA" id="ARBA00023125"/>
    </source>
</evidence>
<dbReference type="Proteomes" id="UP000323917">
    <property type="component" value="Chromosome"/>
</dbReference>
<evidence type="ECO:0000256" key="1">
    <source>
        <dbReference type="ARBA" id="ARBA00023015"/>
    </source>
</evidence>
<gene>
    <name evidence="5" type="primary">lutR</name>
    <name evidence="5" type="ORF">Pr1d_06790</name>
</gene>
<dbReference type="Gene3D" id="1.20.120.530">
    <property type="entry name" value="GntR ligand-binding domain-like"/>
    <property type="match status" value="1"/>
</dbReference>
<dbReference type="Gene3D" id="1.10.10.10">
    <property type="entry name" value="Winged helix-like DNA-binding domain superfamily/Winged helix DNA-binding domain"/>
    <property type="match status" value="1"/>
</dbReference>
<dbReference type="GO" id="GO:0003677">
    <property type="term" value="F:DNA binding"/>
    <property type="evidence" value="ECO:0007669"/>
    <property type="project" value="UniProtKB-KW"/>
</dbReference>
<dbReference type="PRINTS" id="PR00035">
    <property type="entry name" value="HTHGNTR"/>
</dbReference>
<dbReference type="PROSITE" id="PS50949">
    <property type="entry name" value="HTH_GNTR"/>
    <property type="match status" value="1"/>
</dbReference>
<dbReference type="PANTHER" id="PTHR43537:SF5">
    <property type="entry name" value="UXU OPERON TRANSCRIPTIONAL REGULATOR"/>
    <property type="match status" value="1"/>
</dbReference>
<dbReference type="RefSeq" id="WP_168205029.1">
    <property type="nucleotide sequence ID" value="NZ_CP042913.1"/>
</dbReference>
<dbReference type="InterPro" id="IPR036388">
    <property type="entry name" value="WH-like_DNA-bd_sf"/>
</dbReference>
<dbReference type="InterPro" id="IPR011711">
    <property type="entry name" value="GntR_C"/>
</dbReference>
<dbReference type="SUPFAM" id="SSF46785">
    <property type="entry name" value="Winged helix' DNA-binding domain"/>
    <property type="match status" value="1"/>
</dbReference>
<dbReference type="EMBL" id="CP042913">
    <property type="protein sequence ID" value="QEG33416.1"/>
    <property type="molecule type" value="Genomic_DNA"/>
</dbReference>
<evidence type="ECO:0000313" key="5">
    <source>
        <dbReference type="EMBL" id="QEG33416.1"/>
    </source>
</evidence>
<keyword evidence="1" id="KW-0805">Transcription regulation</keyword>
<dbReference type="PANTHER" id="PTHR43537">
    <property type="entry name" value="TRANSCRIPTIONAL REGULATOR, GNTR FAMILY"/>
    <property type="match status" value="1"/>
</dbReference>
<sequence length="255" mass="28557">MQSLVKQNDNDSLADKLASKIRRKLQAKPFRDGDIFMTEAQVATEFDVSRTIVREAVSRLRALGILEGRQGKGLVARRPDLIRLISESVPSLAGSEDDFRELIDLRYVLEVGGIELVVANATPAQIDKLESIATKFAEAVKSDMETAKQIQWDLQFHTLLLEMTHSTLVSGLNKVLARFFESHAVRNLSSNDLSSKSARKKQESTAKQHFELVSAIRARDVERSRCAITTHIHCYLRHHALVNQPVESQLAEAVD</sequence>
<dbReference type="InterPro" id="IPR008920">
    <property type="entry name" value="TF_FadR/GntR_C"/>
</dbReference>
<dbReference type="GO" id="GO:0003700">
    <property type="term" value="F:DNA-binding transcription factor activity"/>
    <property type="evidence" value="ECO:0007669"/>
    <property type="project" value="InterPro"/>
</dbReference>
<keyword evidence="3" id="KW-0804">Transcription</keyword>
<dbReference type="Pfam" id="PF00392">
    <property type="entry name" value="GntR"/>
    <property type="match status" value="1"/>
</dbReference>
<evidence type="ECO:0000313" key="6">
    <source>
        <dbReference type="Proteomes" id="UP000323917"/>
    </source>
</evidence>
<dbReference type="CDD" id="cd07377">
    <property type="entry name" value="WHTH_GntR"/>
    <property type="match status" value="1"/>
</dbReference>
<keyword evidence="2" id="KW-0238">DNA-binding</keyword>
<dbReference type="SUPFAM" id="SSF48008">
    <property type="entry name" value="GntR ligand-binding domain-like"/>
    <property type="match status" value="1"/>
</dbReference>
<name>A0A5B9Q910_9BACT</name>
<dbReference type="Pfam" id="PF07729">
    <property type="entry name" value="FCD"/>
    <property type="match status" value="1"/>
</dbReference>
<dbReference type="SMART" id="SM00345">
    <property type="entry name" value="HTH_GNTR"/>
    <property type="match status" value="1"/>
</dbReference>
<feature type="domain" description="HTH gntR-type" evidence="4">
    <location>
        <begin position="11"/>
        <end position="79"/>
    </location>
</feature>
<dbReference type="SMART" id="SM00895">
    <property type="entry name" value="FCD"/>
    <property type="match status" value="1"/>
</dbReference>
<dbReference type="InterPro" id="IPR000524">
    <property type="entry name" value="Tscrpt_reg_HTH_GntR"/>
</dbReference>
<dbReference type="KEGG" id="bgok:Pr1d_06790"/>
<accession>A0A5B9Q910</accession>